<dbReference type="InterPro" id="IPR012349">
    <property type="entry name" value="Split_barrel_FMN-bd"/>
</dbReference>
<dbReference type="NCBIfam" id="TIGR00026">
    <property type="entry name" value="hi_GC_TIGR00026"/>
    <property type="match status" value="1"/>
</dbReference>
<evidence type="ECO:0000313" key="2">
    <source>
        <dbReference type="Proteomes" id="UP000272729"/>
    </source>
</evidence>
<accession>A0A495XKA0</accession>
<dbReference type="Pfam" id="PF04075">
    <property type="entry name" value="F420H2_quin_red"/>
    <property type="match status" value="1"/>
</dbReference>
<comment type="caution">
    <text evidence="1">The sequence shown here is derived from an EMBL/GenBank/DDBJ whole genome shotgun (WGS) entry which is preliminary data.</text>
</comment>
<reference evidence="1 2" key="1">
    <citation type="submission" date="2018-10" db="EMBL/GenBank/DDBJ databases">
        <title>Sequencing the genomes of 1000 actinobacteria strains.</title>
        <authorList>
            <person name="Klenk H.-P."/>
        </authorList>
    </citation>
    <scope>NUCLEOTIDE SEQUENCE [LARGE SCALE GENOMIC DNA]</scope>
    <source>
        <strain evidence="1 2">DSM 43911</strain>
    </source>
</reference>
<dbReference type="AlphaFoldDB" id="A0A495XKA0"/>
<proteinExistence type="predicted"/>
<organism evidence="1 2">
    <name type="scientific">Saccharothrix variisporea</name>
    <dbReference type="NCBI Taxonomy" id="543527"/>
    <lineage>
        <taxon>Bacteria</taxon>
        <taxon>Bacillati</taxon>
        <taxon>Actinomycetota</taxon>
        <taxon>Actinomycetes</taxon>
        <taxon>Pseudonocardiales</taxon>
        <taxon>Pseudonocardiaceae</taxon>
        <taxon>Saccharothrix</taxon>
    </lineage>
</organism>
<sequence length="142" mass="16065">MRPRKRGETARRSAKDKVRELNRRVFNPLMLRLAGRRHWYAAVIRHVGRRTGRSRATPVIAVRVEDGFVVPLPYGTAVDWLRNVLATGRATLDVKGEHVTVVAPRVVDAATALPLLSSARRRIWRLFGIEHFLLLSVEATTP</sequence>
<evidence type="ECO:0000313" key="1">
    <source>
        <dbReference type="EMBL" id="RKT74537.1"/>
    </source>
</evidence>
<gene>
    <name evidence="1" type="ORF">DFJ66_7897</name>
</gene>
<dbReference type="OrthoDB" id="3778270at2"/>
<dbReference type="Gene3D" id="2.30.110.10">
    <property type="entry name" value="Electron Transport, Fmn-binding Protein, Chain A"/>
    <property type="match status" value="1"/>
</dbReference>
<dbReference type="GO" id="GO:0016491">
    <property type="term" value="F:oxidoreductase activity"/>
    <property type="evidence" value="ECO:0007669"/>
    <property type="project" value="InterPro"/>
</dbReference>
<protein>
    <submittedName>
        <fullName evidence="1">Deazaflavin-dependent oxidoreductase (Nitroreductase family)</fullName>
    </submittedName>
</protein>
<dbReference type="EMBL" id="RBXR01000001">
    <property type="protein sequence ID" value="RKT74537.1"/>
    <property type="molecule type" value="Genomic_DNA"/>
</dbReference>
<keyword evidence="2" id="KW-1185">Reference proteome</keyword>
<dbReference type="RefSeq" id="WP_121229371.1">
    <property type="nucleotide sequence ID" value="NZ_JBIUBA010000003.1"/>
</dbReference>
<dbReference type="InterPro" id="IPR004378">
    <property type="entry name" value="F420H2_quin_Rdtase"/>
</dbReference>
<name>A0A495XKA0_9PSEU</name>
<dbReference type="Proteomes" id="UP000272729">
    <property type="component" value="Unassembled WGS sequence"/>
</dbReference>